<evidence type="ECO:0000313" key="1">
    <source>
        <dbReference type="EMBL" id="KAK7101572.1"/>
    </source>
</evidence>
<comment type="caution">
    <text evidence="1">The sequence shown here is derived from an EMBL/GenBank/DDBJ whole genome shotgun (WGS) entry which is preliminary data.</text>
</comment>
<dbReference type="AlphaFoldDB" id="A0AAN9B9U9"/>
<dbReference type="Pfam" id="PF15000">
    <property type="entry name" value="TUSC2"/>
    <property type="match status" value="1"/>
</dbReference>
<accession>A0AAN9B9U9</accession>
<dbReference type="GO" id="GO:0005739">
    <property type="term" value="C:mitochondrion"/>
    <property type="evidence" value="ECO:0007669"/>
    <property type="project" value="TreeGrafter"/>
</dbReference>
<dbReference type="GO" id="GO:0051881">
    <property type="term" value="P:regulation of mitochondrial membrane potential"/>
    <property type="evidence" value="ECO:0007669"/>
    <property type="project" value="TreeGrafter"/>
</dbReference>
<name>A0AAN9B9U9_9CAEN</name>
<proteinExistence type="predicted"/>
<reference evidence="1 2" key="1">
    <citation type="submission" date="2024-02" db="EMBL/GenBank/DDBJ databases">
        <title>Chromosome-scale genome assembly of the rough periwinkle Littorina saxatilis.</title>
        <authorList>
            <person name="De Jode A."/>
            <person name="Faria R."/>
            <person name="Formenti G."/>
            <person name="Sims Y."/>
            <person name="Smith T.P."/>
            <person name="Tracey A."/>
            <person name="Wood J.M.D."/>
            <person name="Zagrodzka Z.B."/>
            <person name="Johannesson K."/>
            <person name="Butlin R.K."/>
            <person name="Leder E.H."/>
        </authorList>
    </citation>
    <scope>NUCLEOTIDE SEQUENCE [LARGE SCALE GENOMIC DNA]</scope>
    <source>
        <strain evidence="1">Snail1</strain>
        <tissue evidence="1">Muscle</tissue>
    </source>
</reference>
<evidence type="ECO:0000313" key="2">
    <source>
        <dbReference type="Proteomes" id="UP001374579"/>
    </source>
</evidence>
<keyword evidence="2" id="KW-1185">Reference proteome</keyword>
<organism evidence="1 2">
    <name type="scientific">Littorina saxatilis</name>
    <dbReference type="NCBI Taxonomy" id="31220"/>
    <lineage>
        <taxon>Eukaryota</taxon>
        <taxon>Metazoa</taxon>
        <taxon>Spiralia</taxon>
        <taxon>Lophotrochozoa</taxon>
        <taxon>Mollusca</taxon>
        <taxon>Gastropoda</taxon>
        <taxon>Caenogastropoda</taxon>
        <taxon>Littorinimorpha</taxon>
        <taxon>Littorinoidea</taxon>
        <taxon>Littorinidae</taxon>
        <taxon>Littorina</taxon>
    </lineage>
</organism>
<sequence length="118" mass="13038">MGQTATSLARTATKPVSWLLGRSGSENEVNSRCGGLVPYGGTLFVHRRRGSMFFDEDGDLAHEFYKQVTKGNRVTMERCVDNLKPQGEVDLPIPRLHGDLPVFIYEVPSTVLTAKASR</sequence>
<dbReference type="Proteomes" id="UP001374579">
    <property type="component" value="Unassembled WGS sequence"/>
</dbReference>
<protein>
    <submittedName>
        <fullName evidence="1">Uncharacterized protein</fullName>
    </submittedName>
</protein>
<dbReference type="PANTHER" id="PTHR15453">
    <property type="entry name" value="TUMOR SUPPRESSOR CANDIDATE 2"/>
    <property type="match status" value="1"/>
</dbReference>
<dbReference type="PANTHER" id="PTHR15453:SF8">
    <property type="entry name" value="TUMOR SUPPRESSOR CANDIDATE 2"/>
    <property type="match status" value="1"/>
</dbReference>
<gene>
    <name evidence="1" type="ORF">V1264_019935</name>
</gene>
<dbReference type="EMBL" id="JBAMIC010000010">
    <property type="protein sequence ID" value="KAK7101572.1"/>
    <property type="molecule type" value="Genomic_DNA"/>
</dbReference>
<dbReference type="InterPro" id="IPR029393">
    <property type="entry name" value="FUS1"/>
</dbReference>